<comment type="caution">
    <text evidence="17">The sequence shown here is derived from an EMBL/GenBank/DDBJ whole genome shotgun (WGS) entry which is preliminary data.</text>
</comment>
<dbReference type="PANTHER" id="PTHR33238:SF11">
    <property type="entry name" value="TRANSCRIPTIONAL REGULATOR MNTR"/>
    <property type="match status" value="1"/>
</dbReference>
<dbReference type="SUPFAM" id="SSF50037">
    <property type="entry name" value="C-terminal domain of transcriptional repressors"/>
    <property type="match status" value="1"/>
</dbReference>
<dbReference type="InterPro" id="IPR036390">
    <property type="entry name" value="WH_DNA-bd_sf"/>
</dbReference>
<dbReference type="Pfam" id="PF04023">
    <property type="entry name" value="FeoA"/>
    <property type="match status" value="1"/>
</dbReference>
<evidence type="ECO:0000256" key="15">
    <source>
        <dbReference type="ARBA" id="ARBA00033329"/>
    </source>
</evidence>
<dbReference type="Gene3D" id="1.10.60.10">
    <property type="entry name" value="Iron dependent repressor, metal binding and dimerisation domain"/>
    <property type="match status" value="1"/>
</dbReference>
<evidence type="ECO:0000256" key="10">
    <source>
        <dbReference type="ARBA" id="ARBA00023159"/>
    </source>
</evidence>
<dbReference type="InterPro" id="IPR001367">
    <property type="entry name" value="Fe_dep_repressor"/>
</dbReference>
<keyword evidence="7" id="KW-0408">Iron</keyword>
<keyword evidence="5" id="KW-0963">Cytoplasm</keyword>
<name>A0A9D1URW5_9CORY</name>
<comment type="subcellular location">
    <subcellularLocation>
        <location evidence="1">Cytoplasm</location>
    </subcellularLocation>
</comment>
<reference evidence="17" key="2">
    <citation type="submission" date="2021-04" db="EMBL/GenBank/DDBJ databases">
        <authorList>
            <person name="Gilroy R."/>
        </authorList>
    </citation>
    <scope>NUCLEOTIDE SEQUENCE</scope>
    <source>
        <strain evidence="17">4376</strain>
    </source>
</reference>
<comment type="similarity">
    <text evidence="2">Belongs to the DtxR/MntR family.</text>
</comment>
<dbReference type="Gene3D" id="2.30.30.90">
    <property type="match status" value="1"/>
</dbReference>
<dbReference type="SUPFAM" id="SSF47979">
    <property type="entry name" value="Iron-dependent repressor protein, dimerization domain"/>
    <property type="match status" value="1"/>
</dbReference>
<keyword evidence="6" id="KW-0678">Repressor</keyword>
<dbReference type="GO" id="GO:0003700">
    <property type="term" value="F:DNA-binding transcription factor activity"/>
    <property type="evidence" value="ECO:0007669"/>
    <property type="project" value="InterPro"/>
</dbReference>
<dbReference type="Proteomes" id="UP000824189">
    <property type="component" value="Unassembled WGS sequence"/>
</dbReference>
<dbReference type="SUPFAM" id="SSF46785">
    <property type="entry name" value="Winged helix' DNA-binding domain"/>
    <property type="match status" value="1"/>
</dbReference>
<evidence type="ECO:0000256" key="2">
    <source>
        <dbReference type="ARBA" id="ARBA00007871"/>
    </source>
</evidence>
<evidence type="ECO:0000256" key="11">
    <source>
        <dbReference type="ARBA" id="ARBA00023163"/>
    </source>
</evidence>
<evidence type="ECO:0000256" key="8">
    <source>
        <dbReference type="ARBA" id="ARBA00023015"/>
    </source>
</evidence>
<evidence type="ECO:0000256" key="4">
    <source>
        <dbReference type="ARBA" id="ARBA00016140"/>
    </source>
</evidence>
<protein>
    <recommendedName>
        <fullName evidence="4">Diphtheria toxin repressor</fullName>
    </recommendedName>
    <alternativeName>
        <fullName evidence="14">Iron-dependent diphtheria tox regulatory element</fullName>
    </alternativeName>
    <alternativeName>
        <fullName evidence="13">Manganese transport regulator</fullName>
    </alternativeName>
    <alternativeName>
        <fullName evidence="15">Tox regulatory factor</fullName>
    </alternativeName>
</protein>
<dbReference type="EMBL" id="DXFZ01000100">
    <property type="protein sequence ID" value="HIW96450.1"/>
    <property type="molecule type" value="Genomic_DNA"/>
</dbReference>
<dbReference type="InterPro" id="IPR050536">
    <property type="entry name" value="DtxR_MntR_Metal-Reg"/>
</dbReference>
<dbReference type="GO" id="GO:0003677">
    <property type="term" value="F:DNA binding"/>
    <property type="evidence" value="ECO:0007669"/>
    <property type="project" value="UniProtKB-KW"/>
</dbReference>
<reference evidence="17" key="1">
    <citation type="journal article" date="2021" name="PeerJ">
        <title>Extensive microbial diversity within the chicken gut microbiome revealed by metagenomics and culture.</title>
        <authorList>
            <person name="Gilroy R."/>
            <person name="Ravi A."/>
            <person name="Getino M."/>
            <person name="Pursley I."/>
            <person name="Horton D.L."/>
            <person name="Alikhan N.F."/>
            <person name="Baker D."/>
            <person name="Gharbi K."/>
            <person name="Hall N."/>
            <person name="Watson M."/>
            <person name="Adriaenssens E.M."/>
            <person name="Foster-Nyarko E."/>
            <person name="Jarju S."/>
            <person name="Secka A."/>
            <person name="Antonio M."/>
            <person name="Oren A."/>
            <person name="Chaudhuri R.R."/>
            <person name="La Ragione R."/>
            <person name="Hildebrand F."/>
            <person name="Pallen M.J."/>
        </authorList>
    </citation>
    <scope>NUCLEOTIDE SEQUENCE</scope>
    <source>
        <strain evidence="17">4376</strain>
    </source>
</reference>
<dbReference type="GO" id="GO:0005737">
    <property type="term" value="C:cytoplasm"/>
    <property type="evidence" value="ECO:0007669"/>
    <property type="project" value="UniProtKB-SubCell"/>
</dbReference>
<evidence type="ECO:0000256" key="3">
    <source>
        <dbReference type="ARBA" id="ARBA00011738"/>
    </source>
</evidence>
<evidence type="ECO:0000256" key="1">
    <source>
        <dbReference type="ARBA" id="ARBA00004496"/>
    </source>
</evidence>
<evidence type="ECO:0000313" key="17">
    <source>
        <dbReference type="EMBL" id="HIW96450.1"/>
    </source>
</evidence>
<keyword evidence="8" id="KW-0805">Transcription regulation</keyword>
<evidence type="ECO:0000259" key="16">
    <source>
        <dbReference type="PROSITE" id="PS50944"/>
    </source>
</evidence>
<evidence type="ECO:0000256" key="12">
    <source>
        <dbReference type="ARBA" id="ARBA00023211"/>
    </source>
</evidence>
<proteinExistence type="inferred from homology"/>
<evidence type="ECO:0000256" key="7">
    <source>
        <dbReference type="ARBA" id="ARBA00023004"/>
    </source>
</evidence>
<dbReference type="GO" id="GO:0046914">
    <property type="term" value="F:transition metal ion binding"/>
    <property type="evidence" value="ECO:0007669"/>
    <property type="project" value="InterPro"/>
</dbReference>
<dbReference type="InterPro" id="IPR022689">
    <property type="entry name" value="Iron_dep_repressor"/>
</dbReference>
<dbReference type="InterPro" id="IPR008988">
    <property type="entry name" value="Transcriptional_repressor_C"/>
</dbReference>
<dbReference type="GO" id="GO:0045892">
    <property type="term" value="P:negative regulation of DNA-templated transcription"/>
    <property type="evidence" value="ECO:0007669"/>
    <property type="project" value="TreeGrafter"/>
</dbReference>
<dbReference type="Pfam" id="PF01325">
    <property type="entry name" value="Fe_dep_repress"/>
    <property type="match status" value="1"/>
</dbReference>
<evidence type="ECO:0000256" key="13">
    <source>
        <dbReference type="ARBA" id="ARBA00032593"/>
    </source>
</evidence>
<gene>
    <name evidence="17" type="ORF">H9867_08245</name>
</gene>
<dbReference type="InterPro" id="IPR007167">
    <property type="entry name" value="Fe-transptr_FeoA-like"/>
</dbReference>
<dbReference type="SMART" id="SM00899">
    <property type="entry name" value="FeoA"/>
    <property type="match status" value="1"/>
</dbReference>
<sequence>MHVTDLPARHQDYLKAIFDLQEWGAAHVTLSELAAHLNQRPSTASEAVKRLVKQGFVEHHPYGDIQLSAQGRDMAVAMVRRHRLLETYLCRQLGYTLDEVHEEAEVLEHAVSDTFIARIAAHMGHPTRDPHGDPIPDAHGRVASHDVFSLGDATTGTRPTIDRVSDRDPQLLRYLEDKGVLPGVTVEVLDRAFADMAEFRLSDGATVQLPVSSLGFILARSSASSASGQAGEA</sequence>
<evidence type="ECO:0000313" key="18">
    <source>
        <dbReference type="Proteomes" id="UP000824189"/>
    </source>
</evidence>
<dbReference type="Pfam" id="PF02742">
    <property type="entry name" value="Fe_dep_repr_C"/>
    <property type="match status" value="1"/>
</dbReference>
<evidence type="ECO:0000256" key="6">
    <source>
        <dbReference type="ARBA" id="ARBA00022491"/>
    </source>
</evidence>
<keyword evidence="9" id="KW-0238">DNA-binding</keyword>
<dbReference type="SMART" id="SM00529">
    <property type="entry name" value="HTH_DTXR"/>
    <property type="match status" value="1"/>
</dbReference>
<dbReference type="InterPro" id="IPR038157">
    <property type="entry name" value="FeoA_core_dom"/>
</dbReference>
<dbReference type="PROSITE" id="PS50944">
    <property type="entry name" value="HTH_DTXR"/>
    <property type="match status" value="1"/>
</dbReference>
<dbReference type="AlphaFoldDB" id="A0A9D1URW5"/>
<dbReference type="PANTHER" id="PTHR33238">
    <property type="entry name" value="IRON (METAL) DEPENDENT REPRESSOR, DTXR FAMILY"/>
    <property type="match status" value="1"/>
</dbReference>
<keyword evidence="11" id="KW-0804">Transcription</keyword>
<keyword evidence="10" id="KW-0010">Activator</keyword>
<dbReference type="GO" id="GO:0046983">
    <property type="term" value="F:protein dimerization activity"/>
    <property type="evidence" value="ECO:0007669"/>
    <property type="project" value="InterPro"/>
</dbReference>
<comment type="subunit">
    <text evidence="3">Homodimer.</text>
</comment>
<feature type="domain" description="HTH dtxR-type" evidence="16">
    <location>
        <begin position="6"/>
        <end position="68"/>
    </location>
</feature>
<organism evidence="17 18">
    <name type="scientific">Candidatus Corynebacterium gallistercoris</name>
    <dbReference type="NCBI Taxonomy" id="2838530"/>
    <lineage>
        <taxon>Bacteria</taxon>
        <taxon>Bacillati</taxon>
        <taxon>Actinomycetota</taxon>
        <taxon>Actinomycetes</taxon>
        <taxon>Mycobacteriales</taxon>
        <taxon>Corynebacteriaceae</taxon>
        <taxon>Corynebacterium</taxon>
    </lineage>
</organism>
<keyword evidence="12" id="KW-0464">Manganese</keyword>
<evidence type="ECO:0000256" key="9">
    <source>
        <dbReference type="ARBA" id="ARBA00023125"/>
    </source>
</evidence>
<evidence type="ECO:0000256" key="5">
    <source>
        <dbReference type="ARBA" id="ARBA00022490"/>
    </source>
</evidence>
<dbReference type="FunFam" id="1.10.60.10:FF:000004">
    <property type="entry name" value="DtxR family transcriptional regulator"/>
    <property type="match status" value="1"/>
</dbReference>
<dbReference type="InterPro" id="IPR036388">
    <property type="entry name" value="WH-like_DNA-bd_sf"/>
</dbReference>
<dbReference type="InterPro" id="IPR022687">
    <property type="entry name" value="HTH_DTXR"/>
</dbReference>
<dbReference type="Gene3D" id="1.10.10.10">
    <property type="entry name" value="Winged helix-like DNA-binding domain superfamily/Winged helix DNA-binding domain"/>
    <property type="match status" value="1"/>
</dbReference>
<dbReference type="InterPro" id="IPR036421">
    <property type="entry name" value="Fe_dep_repressor_sf"/>
</dbReference>
<evidence type="ECO:0000256" key="14">
    <source>
        <dbReference type="ARBA" id="ARBA00032618"/>
    </source>
</evidence>
<accession>A0A9D1URW5</accession>